<name>A0ACA9QUG5_9GLOM</name>
<keyword evidence="2" id="KW-1185">Reference proteome</keyword>
<feature type="non-terminal residue" evidence="1">
    <location>
        <position position="41"/>
    </location>
</feature>
<dbReference type="EMBL" id="CAJVPT010060308">
    <property type="protein sequence ID" value="CAG8763471.1"/>
    <property type="molecule type" value="Genomic_DNA"/>
</dbReference>
<proteinExistence type="predicted"/>
<evidence type="ECO:0000313" key="2">
    <source>
        <dbReference type="Proteomes" id="UP000789525"/>
    </source>
</evidence>
<evidence type="ECO:0000313" key="1">
    <source>
        <dbReference type="EMBL" id="CAG8763471.1"/>
    </source>
</evidence>
<organism evidence="1 2">
    <name type="scientific">Acaulospora colombiana</name>
    <dbReference type="NCBI Taxonomy" id="27376"/>
    <lineage>
        <taxon>Eukaryota</taxon>
        <taxon>Fungi</taxon>
        <taxon>Fungi incertae sedis</taxon>
        <taxon>Mucoromycota</taxon>
        <taxon>Glomeromycotina</taxon>
        <taxon>Glomeromycetes</taxon>
        <taxon>Diversisporales</taxon>
        <taxon>Acaulosporaceae</taxon>
        <taxon>Acaulospora</taxon>
    </lineage>
</organism>
<reference evidence="1" key="1">
    <citation type="submission" date="2021-06" db="EMBL/GenBank/DDBJ databases">
        <authorList>
            <person name="Kallberg Y."/>
            <person name="Tangrot J."/>
            <person name="Rosling A."/>
        </authorList>
    </citation>
    <scope>NUCLEOTIDE SEQUENCE</scope>
    <source>
        <strain evidence="1">CL356</strain>
    </source>
</reference>
<gene>
    <name evidence="1" type="ORF">ACOLOM_LOCUS13317</name>
</gene>
<comment type="caution">
    <text evidence="1">The sequence shown here is derived from an EMBL/GenBank/DDBJ whole genome shotgun (WGS) entry which is preliminary data.</text>
</comment>
<accession>A0ACA9QUG5</accession>
<sequence length="41" mass="4235">TGAAENAFSSRKSCPKEEPPAVYLTPSVVAAADKAAFLLEP</sequence>
<dbReference type="Proteomes" id="UP000789525">
    <property type="component" value="Unassembled WGS sequence"/>
</dbReference>
<feature type="non-terminal residue" evidence="1">
    <location>
        <position position="1"/>
    </location>
</feature>
<protein>
    <submittedName>
        <fullName evidence="1">5703_t:CDS:1</fullName>
    </submittedName>
</protein>